<feature type="transmembrane region" description="Helical" evidence="8">
    <location>
        <begin position="270"/>
        <end position="289"/>
    </location>
</feature>
<evidence type="ECO:0000256" key="8">
    <source>
        <dbReference type="SAM" id="Phobius"/>
    </source>
</evidence>
<feature type="transmembrane region" description="Helical" evidence="8">
    <location>
        <begin position="310"/>
        <end position="327"/>
    </location>
</feature>
<accession>A0A8T5UR55</accession>
<evidence type="ECO:0000256" key="1">
    <source>
        <dbReference type="ARBA" id="ARBA00004651"/>
    </source>
</evidence>
<evidence type="ECO:0000259" key="9">
    <source>
        <dbReference type="Pfam" id="PF13231"/>
    </source>
</evidence>
<proteinExistence type="predicted"/>
<name>A0A8T5UR55_9EURY</name>
<keyword evidence="5 8" id="KW-0812">Transmembrane</keyword>
<keyword evidence="4" id="KW-0808">Transferase</keyword>
<sequence length="558" mass="64791">MDFIGKKRFISCIFLILLVIIVSIITYNRVLLQIDLGPISDSVDYFTNALVFAGQGIGYSDLIRPPFFSFITSIFVRMGYVSINTIFAVDGGLFIFGVIGMFMLLKIRFNDLESFLGGLLYATFPIILVVLGLGFSDLGSVSFTIWSFYFMILAIKNDSRWFYIAFPFAMLTFLTRYNNILLIFPIFLYILMNKDRINIKNLCIGIGASFLMIIPLLLFYYEKFGNIIYPFLNFGSTSTMVSVSAENASYDSNIFFFLQNFTGLVGPSGITVLFILLSGALLILIIKIIQKNKFKNNLVERFNSLNRKNKIELIFLIILLTIFLESFSKTFYMFSELLFFVLAYLFYDLTKNLNIKNMDIHLLFLLWFLVFFIFHSIFVIKDYRYFVLMVPPVVYFMILGLSEISNRLKFMIKDYNITFPLITILLTMIILLSSASELSLIMESNNDDKVANHDMELASQWLVNYDLEYKNKNIYSDLWPNFSWYLKTNVKPVPVFKDNQVYYGGVKDKNFTQMDSKAYNKYLEANNAEYYLSVRKGLNLTSYKPIKEFGFIIIYKKI</sequence>
<reference evidence="11" key="1">
    <citation type="journal article" date="2022" name="Microbiol. Resour. Announc.">
        <title>Draft Genome Sequence of a Methanogenic Archaeon from West Spitsbergen Permafrost.</title>
        <authorList>
            <person name="Trubitsyn V."/>
            <person name="Rivkina E."/>
            <person name="Shcherbakova V."/>
        </authorList>
    </citation>
    <scope>NUCLEOTIDE SEQUENCE [LARGE SCALE GENOMIC DNA]</scope>
    <source>
        <strain evidence="11">VT</strain>
    </source>
</reference>
<feature type="transmembrane region" description="Helical" evidence="8">
    <location>
        <begin position="9"/>
        <end position="27"/>
    </location>
</feature>
<evidence type="ECO:0000256" key="3">
    <source>
        <dbReference type="ARBA" id="ARBA00022676"/>
    </source>
</evidence>
<evidence type="ECO:0000256" key="4">
    <source>
        <dbReference type="ARBA" id="ARBA00022679"/>
    </source>
</evidence>
<evidence type="ECO:0000256" key="7">
    <source>
        <dbReference type="ARBA" id="ARBA00023136"/>
    </source>
</evidence>
<dbReference type="GO" id="GO:0008610">
    <property type="term" value="P:lipid biosynthetic process"/>
    <property type="evidence" value="ECO:0007669"/>
    <property type="project" value="UniProtKB-ARBA"/>
</dbReference>
<keyword evidence="3" id="KW-0328">Glycosyltransferase</keyword>
<protein>
    <submittedName>
        <fullName evidence="10">Glycosyltransferase family 39 protein</fullName>
    </submittedName>
</protein>
<evidence type="ECO:0000313" key="10">
    <source>
        <dbReference type="EMBL" id="MBZ2166164.1"/>
    </source>
</evidence>
<feature type="transmembrane region" description="Helical" evidence="8">
    <location>
        <begin position="386"/>
        <end position="405"/>
    </location>
</feature>
<evidence type="ECO:0000256" key="6">
    <source>
        <dbReference type="ARBA" id="ARBA00022989"/>
    </source>
</evidence>
<feature type="transmembrane region" description="Helical" evidence="8">
    <location>
        <begin position="417"/>
        <end position="435"/>
    </location>
</feature>
<organism evidence="10 11">
    <name type="scientific">Methanobacterium spitsbergense</name>
    <dbReference type="NCBI Taxonomy" id="2874285"/>
    <lineage>
        <taxon>Archaea</taxon>
        <taxon>Methanobacteriati</taxon>
        <taxon>Methanobacteriota</taxon>
        <taxon>Methanomada group</taxon>
        <taxon>Methanobacteria</taxon>
        <taxon>Methanobacteriales</taxon>
        <taxon>Methanobacteriaceae</taxon>
        <taxon>Methanobacterium</taxon>
    </lineage>
</organism>
<keyword evidence="6 8" id="KW-1133">Transmembrane helix</keyword>
<feature type="transmembrane region" description="Helical" evidence="8">
    <location>
        <begin position="86"/>
        <end position="107"/>
    </location>
</feature>
<comment type="caution">
    <text evidence="10">The sequence shown here is derived from an EMBL/GenBank/DDBJ whole genome shotgun (WGS) entry which is preliminary data.</text>
</comment>
<dbReference type="InterPro" id="IPR050297">
    <property type="entry name" value="LipidA_mod_glycosyltrf_83"/>
</dbReference>
<keyword evidence="2" id="KW-1003">Cell membrane</keyword>
<feature type="transmembrane region" description="Helical" evidence="8">
    <location>
        <begin position="161"/>
        <end position="190"/>
    </location>
</feature>
<feature type="transmembrane region" description="Helical" evidence="8">
    <location>
        <begin position="362"/>
        <end position="380"/>
    </location>
</feature>
<feature type="transmembrane region" description="Helical" evidence="8">
    <location>
        <begin position="202"/>
        <end position="221"/>
    </location>
</feature>
<dbReference type="PANTHER" id="PTHR33908:SF11">
    <property type="entry name" value="MEMBRANE PROTEIN"/>
    <property type="match status" value="1"/>
</dbReference>
<keyword evidence="7 8" id="KW-0472">Membrane</keyword>
<comment type="subcellular location">
    <subcellularLocation>
        <location evidence="1">Cell membrane</location>
        <topology evidence="1">Multi-pass membrane protein</topology>
    </subcellularLocation>
</comment>
<feature type="domain" description="Glycosyltransferase RgtA/B/C/D-like" evidence="9">
    <location>
        <begin position="64"/>
        <end position="217"/>
    </location>
</feature>
<evidence type="ECO:0000256" key="2">
    <source>
        <dbReference type="ARBA" id="ARBA00022475"/>
    </source>
</evidence>
<feature type="transmembrane region" description="Helical" evidence="8">
    <location>
        <begin position="119"/>
        <end position="149"/>
    </location>
</feature>
<dbReference type="InterPro" id="IPR038731">
    <property type="entry name" value="RgtA/B/C-like"/>
</dbReference>
<evidence type="ECO:0000256" key="5">
    <source>
        <dbReference type="ARBA" id="ARBA00022692"/>
    </source>
</evidence>
<dbReference type="Pfam" id="PF13231">
    <property type="entry name" value="PMT_2"/>
    <property type="match status" value="1"/>
</dbReference>
<dbReference type="GO" id="GO:0005886">
    <property type="term" value="C:plasma membrane"/>
    <property type="evidence" value="ECO:0007669"/>
    <property type="project" value="UniProtKB-SubCell"/>
</dbReference>
<dbReference type="AlphaFoldDB" id="A0A8T5UR55"/>
<keyword evidence="11" id="KW-1185">Reference proteome</keyword>
<gene>
    <name evidence="10" type="ORF">K8N75_08950</name>
</gene>
<dbReference type="PANTHER" id="PTHR33908">
    <property type="entry name" value="MANNOSYLTRANSFERASE YKCB-RELATED"/>
    <property type="match status" value="1"/>
</dbReference>
<evidence type="ECO:0000313" key="11">
    <source>
        <dbReference type="Proteomes" id="UP000825933"/>
    </source>
</evidence>
<dbReference type="EMBL" id="JAIOUQ010000009">
    <property type="protein sequence ID" value="MBZ2166164.1"/>
    <property type="molecule type" value="Genomic_DNA"/>
</dbReference>
<dbReference type="GO" id="GO:0016763">
    <property type="term" value="F:pentosyltransferase activity"/>
    <property type="evidence" value="ECO:0007669"/>
    <property type="project" value="TreeGrafter"/>
</dbReference>
<dbReference type="Proteomes" id="UP000825933">
    <property type="component" value="Unassembled WGS sequence"/>
</dbReference>